<keyword evidence="1" id="KW-1133">Transmembrane helix</keyword>
<dbReference type="EMBL" id="UINC01002506">
    <property type="protein sequence ID" value="SUZ97400.1"/>
    <property type="molecule type" value="Genomic_DNA"/>
</dbReference>
<feature type="transmembrane region" description="Helical" evidence="1">
    <location>
        <begin position="342"/>
        <end position="359"/>
    </location>
</feature>
<evidence type="ECO:0000313" key="2">
    <source>
        <dbReference type="EMBL" id="SUZ97400.1"/>
    </source>
</evidence>
<feature type="transmembrane region" description="Helical" evidence="1">
    <location>
        <begin position="365"/>
        <end position="385"/>
    </location>
</feature>
<dbReference type="NCBIfam" id="TIGR03662">
    <property type="entry name" value="Chlor_Arch_YYY"/>
    <property type="match status" value="1"/>
</dbReference>
<dbReference type="Pfam" id="PF10060">
    <property type="entry name" value="DUF2298"/>
    <property type="match status" value="1"/>
</dbReference>
<dbReference type="InterPro" id="IPR018746">
    <property type="entry name" value="DUF2298"/>
</dbReference>
<feature type="transmembrane region" description="Helical" evidence="1">
    <location>
        <begin position="6"/>
        <end position="27"/>
    </location>
</feature>
<protein>
    <recommendedName>
        <fullName evidence="3">YYY membrane protein</fullName>
    </recommendedName>
</protein>
<feature type="transmembrane region" description="Helical" evidence="1">
    <location>
        <begin position="212"/>
        <end position="237"/>
    </location>
</feature>
<proteinExistence type="predicted"/>
<organism evidence="2">
    <name type="scientific">marine metagenome</name>
    <dbReference type="NCBI Taxonomy" id="408172"/>
    <lineage>
        <taxon>unclassified sequences</taxon>
        <taxon>metagenomes</taxon>
        <taxon>ecological metagenomes</taxon>
    </lineage>
</organism>
<evidence type="ECO:0000256" key="1">
    <source>
        <dbReference type="SAM" id="Phobius"/>
    </source>
</evidence>
<accession>A0A381S014</accession>
<feature type="transmembrane region" description="Helical" evidence="1">
    <location>
        <begin position="518"/>
        <end position="539"/>
    </location>
</feature>
<feature type="transmembrane region" description="Helical" evidence="1">
    <location>
        <begin position="397"/>
        <end position="415"/>
    </location>
</feature>
<feature type="transmembrane region" description="Helical" evidence="1">
    <location>
        <begin position="585"/>
        <end position="605"/>
    </location>
</feature>
<name>A0A381S014_9ZZZZ</name>
<feature type="transmembrane region" description="Helical" evidence="1">
    <location>
        <begin position="101"/>
        <end position="118"/>
    </location>
</feature>
<sequence>MLQVIATLITIELIGLSAFPVVARAFPALSDRGWAISKSLGLLMISTAVWLLSYARLLPNTMVSWWIVWLVLTFVAVFFIRQDFARLKKTLQRRWKIIVSIELIFLLFFLMFLSLRAFDPSASGTEKPMDMMMLSAVTSTQYAPPQDLWLAGEPIVYYYFGYWIYGGVGTMAGVSHYLSFNLSLALAAGLAASVVASLVCTLVRRDGATTKVALLCGGMSATLLLLVSNLSGLWTILDITRLAPNRLLNWYHGVEYQRVQDIAAWRPDDFWWWWNSSRITNSYDAGGNGLDFTIQEFPYFSFLLGDLHPHLMSIPFVLTGLTVMTALFIATRYLSFRTLKNNIPATLLTALVVGASGFINFWDIGLLLLLSTCLLLAGWIGARSYGLGSFLRFSTPIGMIWIIGLVIFSPFYFGTAESQVQWPPLAPVEFGSRPVHFISIWLILMTFLAPVVLLFAFKYLRVLISKINNMNAVPYSEANLIWRPAWVIALTLVILPWISWAVTHMLFNHNAQFADIIFRLPVTGSLGTVVVIMVAVTLTRSRRGADDGAHYIMMMASVAIYLLFAAELFFVHDLFANRMNTVFKFYYQAWILLSVAGGYGAYVWLRQGPKLTGLMQAMNKSALILVFILIASSIYFSVASSVTKTTASGLGPTLDSIRFLEQRNQDEKNVILEIGKIAGTKDILVESVGGSYTDHGRVAGYSGVPGVLGWKGHEVQWHGDDVVFNDREQDVETIFTTTDREELSSLIDKYSLTMVVVGPRERSSYGNIDMSMFDTLGDRVIENGSYTIFKID</sequence>
<feature type="transmembrane region" description="Helical" evidence="1">
    <location>
        <begin position="435"/>
        <end position="460"/>
    </location>
</feature>
<feature type="transmembrane region" description="Helical" evidence="1">
    <location>
        <begin position="63"/>
        <end position="80"/>
    </location>
</feature>
<reference evidence="2" key="1">
    <citation type="submission" date="2018-05" db="EMBL/GenBank/DDBJ databases">
        <authorList>
            <person name="Lanie J.A."/>
            <person name="Ng W.-L."/>
            <person name="Kazmierczak K.M."/>
            <person name="Andrzejewski T.M."/>
            <person name="Davidsen T.M."/>
            <person name="Wayne K.J."/>
            <person name="Tettelin H."/>
            <person name="Glass J.I."/>
            <person name="Rusch D."/>
            <person name="Podicherti R."/>
            <person name="Tsui H.-C.T."/>
            <person name="Winkler M.E."/>
        </authorList>
    </citation>
    <scope>NUCLEOTIDE SEQUENCE</scope>
</reference>
<feature type="transmembrane region" description="Helical" evidence="1">
    <location>
        <begin position="551"/>
        <end position="570"/>
    </location>
</feature>
<feature type="transmembrane region" description="Helical" evidence="1">
    <location>
        <begin position="180"/>
        <end position="200"/>
    </location>
</feature>
<dbReference type="PANTHER" id="PTHR10790:SF51">
    <property type="entry name" value="TETRATRICOPEPTIDE REPEAT PROTEIN"/>
    <property type="match status" value="1"/>
</dbReference>
<evidence type="ECO:0008006" key="3">
    <source>
        <dbReference type="Google" id="ProtNLM"/>
    </source>
</evidence>
<feature type="transmembrane region" description="Helical" evidence="1">
    <location>
        <begin position="617"/>
        <end position="638"/>
    </location>
</feature>
<feature type="transmembrane region" description="Helical" evidence="1">
    <location>
        <begin position="39"/>
        <end position="57"/>
    </location>
</feature>
<dbReference type="AlphaFoldDB" id="A0A381S014"/>
<dbReference type="PANTHER" id="PTHR10790">
    <property type="entry name" value="TPR-DOMAIN CONTAINING PROTEIN"/>
    <property type="match status" value="1"/>
</dbReference>
<gene>
    <name evidence="2" type="ORF">METZ01_LOCUS50254</name>
</gene>
<keyword evidence="1" id="KW-0812">Transmembrane</keyword>
<feature type="transmembrane region" description="Helical" evidence="1">
    <location>
        <begin position="310"/>
        <end position="330"/>
    </location>
</feature>
<keyword evidence="1" id="KW-0472">Membrane</keyword>
<feature type="transmembrane region" description="Helical" evidence="1">
    <location>
        <begin position="480"/>
        <end position="498"/>
    </location>
</feature>